<dbReference type="Pfam" id="PF00882">
    <property type="entry name" value="Zn_dep_PLPC"/>
    <property type="match status" value="1"/>
</dbReference>
<organism evidence="2 3">
    <name type="scientific">Paenibacillus graminis</name>
    <dbReference type="NCBI Taxonomy" id="189425"/>
    <lineage>
        <taxon>Bacteria</taxon>
        <taxon>Bacillati</taxon>
        <taxon>Bacillota</taxon>
        <taxon>Bacilli</taxon>
        <taxon>Bacillales</taxon>
        <taxon>Paenibacillaceae</taxon>
        <taxon>Paenibacillus</taxon>
    </lineage>
</organism>
<keyword evidence="3" id="KW-1185">Reference proteome</keyword>
<feature type="domain" description="Phospholipase C/D" evidence="1">
    <location>
        <begin position="6"/>
        <end position="147"/>
    </location>
</feature>
<protein>
    <recommendedName>
        <fullName evidence="1">Phospholipase C/D domain-containing protein</fullName>
    </recommendedName>
</protein>
<name>A0A089M2Z4_9BACL</name>
<dbReference type="RefSeq" id="WP_025707814.1">
    <property type="nucleotide sequence ID" value="NZ_CP009287.1"/>
</dbReference>
<reference evidence="2 3" key="1">
    <citation type="submission" date="2014-08" db="EMBL/GenBank/DDBJ databases">
        <title>Comparative genomics of the Paenibacillus odorifer group.</title>
        <authorList>
            <person name="den Bakker H.C."/>
            <person name="Tsai Y.-C."/>
            <person name="Martin N."/>
            <person name="Korlach J."/>
            <person name="Wiedmann M."/>
        </authorList>
    </citation>
    <scope>NUCLEOTIDE SEQUENCE [LARGE SCALE GENOMIC DNA]</scope>
    <source>
        <strain evidence="2 3">DSM 15220</strain>
    </source>
</reference>
<accession>A0A089M2Z4</accession>
<evidence type="ECO:0000313" key="2">
    <source>
        <dbReference type="EMBL" id="AIQ68136.1"/>
    </source>
</evidence>
<dbReference type="KEGG" id="pgm:PGRAT_11285"/>
<sequence length="326" mass="38639">MPNIWMHLEYGQQLADEFSRDFPFLAERKKRPELYHLGCQGPDFLLYHSFLPWKKDTRAIRLGDLMHTENCGPVLIDFWQRALSLPSGELEEAQQYFLGFLTHHLLDRNLHPYINWKAGYKHRNHQRFEIVLDTLFMKRLKQLDTWRHAAWKKINVGSRLPFPIHTILRETASDWYPESRRLPSEIWHEAYLDMILAHKWLYDPKGWKKSLLRGKARRLFSQQLSPAEEKLDYLNEKHGEWRHSALYSEVRTESVWDLWEEALAEGRTVLRALASWLNSTVPAEAARALERFKQVLGDRSYDTGKECSSKLRNLYAEPIWEAGIIS</sequence>
<dbReference type="EMBL" id="CP009287">
    <property type="protein sequence ID" value="AIQ68136.1"/>
    <property type="molecule type" value="Genomic_DNA"/>
</dbReference>
<dbReference type="STRING" id="189425.PGRAT_11285"/>
<dbReference type="OrthoDB" id="9810528at2"/>
<dbReference type="AlphaFoldDB" id="A0A089M2Z4"/>
<gene>
    <name evidence="2" type="ORF">PGRAT_11285</name>
</gene>
<dbReference type="HOGENOM" id="CLU_064046_0_0_9"/>
<dbReference type="eggNOG" id="COG0770">
    <property type="taxonomic scope" value="Bacteria"/>
</dbReference>
<dbReference type="InterPro" id="IPR029002">
    <property type="entry name" value="PLPC/GPLD1"/>
</dbReference>
<evidence type="ECO:0000259" key="1">
    <source>
        <dbReference type="Pfam" id="PF00882"/>
    </source>
</evidence>
<proteinExistence type="predicted"/>
<dbReference type="Proteomes" id="UP000029500">
    <property type="component" value="Chromosome"/>
</dbReference>
<evidence type="ECO:0000313" key="3">
    <source>
        <dbReference type="Proteomes" id="UP000029500"/>
    </source>
</evidence>